<dbReference type="Proteomes" id="UP000236743">
    <property type="component" value="Unassembled WGS sequence"/>
</dbReference>
<dbReference type="RefSeq" id="WP_103874004.1">
    <property type="nucleotide sequence ID" value="NZ_FNUY01000008.1"/>
</dbReference>
<evidence type="ECO:0000313" key="2">
    <source>
        <dbReference type="Proteomes" id="UP000236743"/>
    </source>
</evidence>
<name>A0A1H6BST7_9HYPH</name>
<protein>
    <submittedName>
        <fullName evidence="1">Uncharacterized protein</fullName>
    </submittedName>
</protein>
<proteinExistence type="predicted"/>
<gene>
    <name evidence="1" type="ORF">SAMN04488115_10833</name>
</gene>
<organism evidence="1 2">
    <name type="scientific">Bosea lathyri</name>
    <dbReference type="NCBI Taxonomy" id="1036778"/>
    <lineage>
        <taxon>Bacteria</taxon>
        <taxon>Pseudomonadati</taxon>
        <taxon>Pseudomonadota</taxon>
        <taxon>Alphaproteobacteria</taxon>
        <taxon>Hyphomicrobiales</taxon>
        <taxon>Boseaceae</taxon>
        <taxon>Bosea</taxon>
    </lineage>
</organism>
<keyword evidence="2" id="KW-1185">Reference proteome</keyword>
<dbReference type="EMBL" id="FNUY01000008">
    <property type="protein sequence ID" value="SEG63791.1"/>
    <property type="molecule type" value="Genomic_DNA"/>
</dbReference>
<dbReference type="OrthoDB" id="8454991at2"/>
<accession>A0A1H6BST7</accession>
<evidence type="ECO:0000313" key="1">
    <source>
        <dbReference type="EMBL" id="SEG63791.1"/>
    </source>
</evidence>
<dbReference type="AlphaFoldDB" id="A0A1H6BST7"/>
<sequence>MTDLKKTASPLIIRDLPGILAVEDATWLHNDERVEKEADVFTEKHFGVSLGDLGFARPDDGTEIDLDELDAERQVHPTRLLLDYMFEETAVPYLLGLGADLRTKHGPPFRSAMALAPVVEAVLRGIAGHLSEPESANVAGFESWIAKEAKSFRRSGPRR</sequence>
<reference evidence="1 2" key="1">
    <citation type="submission" date="2016-10" db="EMBL/GenBank/DDBJ databases">
        <authorList>
            <person name="de Groot N.N."/>
        </authorList>
    </citation>
    <scope>NUCLEOTIDE SEQUENCE [LARGE SCALE GENOMIC DNA]</scope>
    <source>
        <strain evidence="1 2">DSM 26656</strain>
    </source>
</reference>